<comment type="caution">
    <text evidence="6">The sequence shown here is derived from an EMBL/GenBank/DDBJ whole genome shotgun (WGS) entry which is preliminary data.</text>
</comment>
<evidence type="ECO:0000256" key="1">
    <source>
        <dbReference type="ARBA" id="ARBA00004370"/>
    </source>
</evidence>
<protein>
    <submittedName>
        <fullName evidence="6">Type IV secretion system protein VirB3</fullName>
    </submittedName>
</protein>
<accession>A0A109JLS7</accession>
<evidence type="ECO:0000256" key="3">
    <source>
        <dbReference type="ARBA" id="ARBA00022989"/>
    </source>
</evidence>
<dbReference type="NCBIfam" id="NF010428">
    <property type="entry name" value="PRK13854.1"/>
    <property type="match status" value="1"/>
</dbReference>
<dbReference type="Proteomes" id="UP000068164">
    <property type="component" value="Unassembled WGS sequence"/>
</dbReference>
<sequence>MSDRLEEATLYLAATRPALFLGVPLTLAGLFMMFAGFVIVIIQNPLYEIVLVPLWFGARLVVERDYNAASVVLLFLQTAGRSVDGLIWGGASVSPNPIKVSARGRGMV</sequence>
<dbReference type="Pfam" id="PF05101">
    <property type="entry name" value="VirB3"/>
    <property type="match status" value="1"/>
</dbReference>
<comment type="subcellular location">
    <subcellularLocation>
        <location evidence="1">Membrane</location>
    </subcellularLocation>
</comment>
<evidence type="ECO:0000313" key="7">
    <source>
        <dbReference type="Proteomes" id="UP000068164"/>
    </source>
</evidence>
<dbReference type="OrthoDB" id="9799932at2"/>
<evidence type="ECO:0000313" key="6">
    <source>
        <dbReference type="EMBL" id="KWV51288.1"/>
    </source>
</evidence>
<keyword evidence="7" id="KW-1185">Reference proteome</keyword>
<organism evidence="6 7">
    <name type="scientific">Rhizobium altiplani</name>
    <dbReference type="NCBI Taxonomy" id="1864509"/>
    <lineage>
        <taxon>Bacteria</taxon>
        <taxon>Pseudomonadati</taxon>
        <taxon>Pseudomonadota</taxon>
        <taxon>Alphaproteobacteria</taxon>
        <taxon>Hyphomicrobiales</taxon>
        <taxon>Rhizobiaceae</taxon>
        <taxon>Rhizobium/Agrobacterium group</taxon>
        <taxon>Rhizobium</taxon>
    </lineage>
</organism>
<dbReference type="GO" id="GO:0016020">
    <property type="term" value="C:membrane"/>
    <property type="evidence" value="ECO:0007669"/>
    <property type="project" value="UniProtKB-SubCell"/>
</dbReference>
<proteinExistence type="predicted"/>
<keyword evidence="2 5" id="KW-0812">Transmembrane</keyword>
<reference evidence="6 7" key="1">
    <citation type="submission" date="2015-11" db="EMBL/GenBank/DDBJ databases">
        <title>Draft Genome Sequence of the Strain BR 10423 (Rhizobium sp.) isolated from nodules of Mimosa pudica.</title>
        <authorList>
            <person name="Barauna A.C."/>
            <person name="Zilli J.E."/>
            <person name="Simoes-Araujo J.L."/>
            <person name="Reis V.M."/>
            <person name="James E.K."/>
            <person name="Reis F.B.Jr."/>
            <person name="Rouws L.F."/>
            <person name="Passos S.R."/>
            <person name="Gois S.R."/>
        </authorList>
    </citation>
    <scope>NUCLEOTIDE SEQUENCE [LARGE SCALE GENOMIC DNA]</scope>
    <source>
        <strain evidence="6 7">BR10423</strain>
    </source>
</reference>
<gene>
    <name evidence="6" type="ORF">AS026_06385</name>
</gene>
<evidence type="ECO:0000256" key="2">
    <source>
        <dbReference type="ARBA" id="ARBA00022692"/>
    </source>
</evidence>
<feature type="transmembrane region" description="Helical" evidence="5">
    <location>
        <begin position="20"/>
        <end position="42"/>
    </location>
</feature>
<keyword evidence="3 5" id="KW-1133">Transmembrane helix</keyword>
<dbReference type="EMBL" id="LNCD01000080">
    <property type="protein sequence ID" value="KWV51288.1"/>
    <property type="molecule type" value="Genomic_DNA"/>
</dbReference>
<evidence type="ECO:0000256" key="4">
    <source>
        <dbReference type="ARBA" id="ARBA00023136"/>
    </source>
</evidence>
<dbReference type="InterPro" id="IPR007792">
    <property type="entry name" value="T4SS_VirB3/TrbD/AvhB"/>
</dbReference>
<evidence type="ECO:0000256" key="5">
    <source>
        <dbReference type="SAM" id="Phobius"/>
    </source>
</evidence>
<dbReference type="RefSeq" id="WP_007538751.1">
    <property type="nucleotide sequence ID" value="NZ_LNCD01000080.1"/>
</dbReference>
<name>A0A109JLS7_9HYPH</name>
<keyword evidence="4 5" id="KW-0472">Membrane</keyword>
<dbReference type="AlphaFoldDB" id="A0A109JLS7"/>